<comment type="similarity">
    <text evidence="2">Belongs to the sphingosine N-acyltransferase family.</text>
</comment>
<gene>
    <name evidence="9" type="ORF">CGCSCA2_v004139</name>
</gene>
<comment type="subcellular location">
    <subcellularLocation>
        <location evidence="1">Membrane</location>
        <topology evidence="1">Multi-pass membrane protein</topology>
    </subcellularLocation>
</comment>
<dbReference type="GO" id="GO:0016020">
    <property type="term" value="C:membrane"/>
    <property type="evidence" value="ECO:0007669"/>
    <property type="project" value="UniProtKB-SubCell"/>
</dbReference>
<evidence type="ECO:0000256" key="2">
    <source>
        <dbReference type="ARBA" id="ARBA00009808"/>
    </source>
</evidence>
<feature type="transmembrane region" description="Helical" evidence="7">
    <location>
        <begin position="141"/>
        <end position="162"/>
    </location>
</feature>
<feature type="transmembrane region" description="Helical" evidence="7">
    <location>
        <begin position="343"/>
        <end position="362"/>
    </location>
</feature>
<comment type="caution">
    <text evidence="9">The sequence shown here is derived from an EMBL/GenBank/DDBJ whole genome shotgun (WGS) entry which is preliminary data.</text>
</comment>
<dbReference type="GO" id="GO:0046513">
    <property type="term" value="P:ceramide biosynthetic process"/>
    <property type="evidence" value="ECO:0007669"/>
    <property type="project" value="InterPro"/>
</dbReference>
<dbReference type="InterPro" id="IPR006634">
    <property type="entry name" value="TLC-dom"/>
</dbReference>
<reference evidence="9" key="1">
    <citation type="submission" date="2019-06" db="EMBL/GenBank/DDBJ databases">
        <authorList>
            <person name="Gan P."/>
            <person name="Shirasu K."/>
        </authorList>
    </citation>
    <scope>NUCLEOTIDE SEQUENCE [LARGE SCALE GENOMIC DNA]</scope>
    <source>
        <strain evidence="9">CAD2</strain>
    </source>
</reference>
<dbReference type="PANTHER" id="PTHR12560:SF0">
    <property type="entry name" value="LD18904P"/>
    <property type="match status" value="1"/>
</dbReference>
<feature type="domain" description="TLC" evidence="8">
    <location>
        <begin position="132"/>
        <end position="370"/>
    </location>
</feature>
<dbReference type="SMART" id="SM00724">
    <property type="entry name" value="TLC"/>
    <property type="match status" value="1"/>
</dbReference>
<evidence type="ECO:0000313" key="10">
    <source>
        <dbReference type="Proteomes" id="UP000711996"/>
    </source>
</evidence>
<protein>
    <submittedName>
        <fullName evidence="9">Sphingosine N-acyltransferase-like protein FUM18</fullName>
    </submittedName>
</protein>
<sequence>MGDSNDVAHLDRASVELRAKKTKTRKVKRKDGGRLDKIAQWMLENQTGLAFHTIWPLLLAYVFVPQARPFTSKFFELSYYNPNTGKYGAGHKDVCFVALCVVLCIGIRAFLMNHVLSPLGRHWGIKKEKDETRFAEQGWMMTYYVVFWPLGMYLYCKSPYYLNMEELWSNWPQRELDGLMKIYILAQWAYWAQQVISVNIEEKRKDYVEMLVHHAITLSLIAASYAYHQTRVGHLILVLMDVIELIFPLAKCLKYIGFKKVCDAVFGVFLFVWVFTRHVFYLMVCWSVYYDLPKAVEMPRFRGAPGEIEGPFPAPTEGWSHLLEPFKDPTGTVCFTDGVRRGFLTFLLALEVVICAWSFFIMRVTVRVLKGASAEDVRSDVEEVEETEIEYEVVEAVEKEVGVDSIDLKAWERRDAKKDTGSKATGVRLRSHSDRKDFLNRIGCDKQISAPHKAIKLTKFNQSINQF</sequence>
<organism evidence="9 10">
    <name type="scientific">Colletotrichum siamense</name>
    <name type="common">Anthracnose fungus</name>
    <dbReference type="NCBI Taxonomy" id="690259"/>
    <lineage>
        <taxon>Eukaryota</taxon>
        <taxon>Fungi</taxon>
        <taxon>Dikarya</taxon>
        <taxon>Ascomycota</taxon>
        <taxon>Pezizomycotina</taxon>
        <taxon>Sordariomycetes</taxon>
        <taxon>Hypocreomycetidae</taxon>
        <taxon>Glomerellales</taxon>
        <taxon>Glomerellaceae</taxon>
        <taxon>Colletotrichum</taxon>
        <taxon>Colletotrichum gloeosporioides species complex</taxon>
    </lineage>
</organism>
<feature type="transmembrane region" description="Helical" evidence="7">
    <location>
        <begin position="265"/>
        <end position="289"/>
    </location>
</feature>
<evidence type="ECO:0000313" key="9">
    <source>
        <dbReference type="EMBL" id="KAF4862196.1"/>
    </source>
</evidence>
<evidence type="ECO:0000256" key="1">
    <source>
        <dbReference type="ARBA" id="ARBA00004141"/>
    </source>
</evidence>
<dbReference type="EMBL" id="QPMT01000009">
    <property type="protein sequence ID" value="KAF4862196.1"/>
    <property type="molecule type" value="Genomic_DNA"/>
</dbReference>
<evidence type="ECO:0000256" key="7">
    <source>
        <dbReference type="SAM" id="Phobius"/>
    </source>
</evidence>
<dbReference type="AlphaFoldDB" id="A0A9P5EZ72"/>
<evidence type="ECO:0000256" key="6">
    <source>
        <dbReference type="PROSITE-ProRule" id="PRU00205"/>
    </source>
</evidence>
<dbReference type="OrthoDB" id="537032at2759"/>
<dbReference type="GO" id="GO:0050291">
    <property type="term" value="F:sphingosine N-acyltransferase activity"/>
    <property type="evidence" value="ECO:0007669"/>
    <property type="project" value="InterPro"/>
</dbReference>
<evidence type="ECO:0000259" key="8">
    <source>
        <dbReference type="PROSITE" id="PS50922"/>
    </source>
</evidence>
<dbReference type="PANTHER" id="PTHR12560">
    <property type="entry name" value="LONGEVITY ASSURANCE FACTOR 1 LAG1"/>
    <property type="match status" value="1"/>
</dbReference>
<evidence type="ECO:0000256" key="4">
    <source>
        <dbReference type="ARBA" id="ARBA00022989"/>
    </source>
</evidence>
<accession>A0A9P5EZ72</accession>
<proteinExistence type="inferred from homology"/>
<feature type="transmembrane region" description="Helical" evidence="7">
    <location>
        <begin position="96"/>
        <end position="120"/>
    </location>
</feature>
<dbReference type="PROSITE" id="PS50922">
    <property type="entry name" value="TLC"/>
    <property type="match status" value="1"/>
</dbReference>
<keyword evidence="3 6" id="KW-0812">Transmembrane</keyword>
<evidence type="ECO:0000256" key="5">
    <source>
        <dbReference type="ARBA" id="ARBA00023136"/>
    </source>
</evidence>
<keyword evidence="5 6" id="KW-0472">Membrane</keyword>
<name>A0A9P5EZ72_COLSI</name>
<evidence type="ECO:0000256" key="3">
    <source>
        <dbReference type="ARBA" id="ARBA00022692"/>
    </source>
</evidence>
<dbReference type="Proteomes" id="UP000711996">
    <property type="component" value="Unassembled WGS sequence"/>
</dbReference>
<keyword evidence="4 7" id="KW-1133">Transmembrane helix</keyword>
<dbReference type="Pfam" id="PF03798">
    <property type="entry name" value="TRAM_LAG1_CLN8"/>
    <property type="match status" value="1"/>
</dbReference>
<dbReference type="InterPro" id="IPR016439">
    <property type="entry name" value="Lag1/Lac1-like"/>
</dbReference>
<feature type="transmembrane region" description="Helical" evidence="7">
    <location>
        <begin position="47"/>
        <end position="64"/>
    </location>
</feature>
<keyword evidence="10" id="KW-1185">Reference proteome</keyword>